<dbReference type="Gene3D" id="3.20.20.140">
    <property type="entry name" value="Metal-dependent hydrolases"/>
    <property type="match status" value="1"/>
</dbReference>
<dbReference type="UniPathway" id="UPA00070">
    <property type="reaction ID" value="UER00117"/>
</dbReference>
<feature type="binding site" evidence="6">
    <location>
        <position position="255"/>
    </location>
    <ligand>
        <name>substrate</name>
    </ligand>
</feature>
<comment type="cofactor">
    <cofactor evidence="6">
        <name>Zn(2+)</name>
        <dbReference type="ChEBI" id="CHEBI:29105"/>
    </cofactor>
    <text evidence="6">Binds 2 Zn(2+) ions per subunit.</text>
</comment>
<accession>A0A1M6F3E0</accession>
<dbReference type="GO" id="GO:0008270">
    <property type="term" value="F:zinc ion binding"/>
    <property type="evidence" value="ECO:0007669"/>
    <property type="project" value="UniProtKB-UniRule"/>
</dbReference>
<keyword evidence="9" id="KW-1185">Reference proteome</keyword>
<dbReference type="Proteomes" id="UP000184310">
    <property type="component" value="Unassembled WGS sequence"/>
</dbReference>
<evidence type="ECO:0000256" key="6">
    <source>
        <dbReference type="HAMAP-Rule" id="MF_00220"/>
    </source>
</evidence>
<evidence type="ECO:0000256" key="3">
    <source>
        <dbReference type="ARBA" id="ARBA00022723"/>
    </source>
</evidence>
<dbReference type="EMBL" id="FQZB01000005">
    <property type="protein sequence ID" value="SHI92228.1"/>
    <property type="molecule type" value="Genomic_DNA"/>
</dbReference>
<feature type="binding site" evidence="6">
    <location>
        <begin position="296"/>
        <end position="297"/>
    </location>
    <ligand>
        <name>substrate</name>
    </ligand>
</feature>
<comment type="function">
    <text evidence="1 6">Catalyzes the reversible cyclization of carbamoyl aspartate to dihydroorotate.</text>
</comment>
<dbReference type="SUPFAM" id="SSF51338">
    <property type="entry name" value="Composite domain of metallo-dependent hydrolases"/>
    <property type="match status" value="1"/>
</dbReference>
<keyword evidence="4 6" id="KW-0378">Hydrolase</keyword>
<feature type="domain" description="Amidohydrolase-related" evidence="7">
    <location>
        <begin position="48"/>
        <end position="394"/>
    </location>
</feature>
<dbReference type="InterPro" id="IPR032466">
    <property type="entry name" value="Metal_Hydrolase"/>
</dbReference>
<feature type="binding site" evidence="6">
    <location>
        <position position="150"/>
    </location>
    <ligand>
        <name>Zn(2+)</name>
        <dbReference type="ChEBI" id="CHEBI:29105"/>
        <label>1</label>
    </ligand>
</feature>
<dbReference type="InterPro" id="IPR004722">
    <property type="entry name" value="DHOase"/>
</dbReference>
<dbReference type="PANTHER" id="PTHR43668">
    <property type="entry name" value="ALLANTOINASE"/>
    <property type="match status" value="1"/>
</dbReference>
<evidence type="ECO:0000313" key="8">
    <source>
        <dbReference type="EMBL" id="SHI92228.1"/>
    </source>
</evidence>
<dbReference type="AlphaFoldDB" id="A0A1M6F3E0"/>
<evidence type="ECO:0000313" key="9">
    <source>
        <dbReference type="Proteomes" id="UP000184310"/>
    </source>
</evidence>
<evidence type="ECO:0000256" key="1">
    <source>
        <dbReference type="ARBA" id="ARBA00002368"/>
    </source>
</evidence>
<sequence>MKLLLKNGHLVDYKTDFYGDIYIEDGFIKDMGKDLNYNVATVDLKGLTVMPAFIDTHAHFREPGFTYKEDIESGSKAAVKGGYTLVNLMANTMPICSTKEVLDTIRKRAREVGLVDIHQCISITKNFDGKTLSHLDSFRGDKSIKAISDDGKGVESDEIMRKAMEIASVNDIVIMSHAETSSFSKSDMRQAENTMTFRDVNLARETKARLHMAHVSTKEAMGYIIDGKKEGLSITAEVTPHHIGLTSDVSNYRVNPPIRPKEDRDFLIQAIKDGYVDTIGTDHAPHSEEDKKNNAPGMTGLELAFNICYTKLVLEGHISLNRLSELMSKRPAEILGANKGTLDLGKDGDLVIIDRDKEITIDRNSLVSKGKNTPFHGYKFKGEVVMTIRQGKIVYRVLEG</sequence>
<name>A0A1M6F3E0_9CLOT</name>
<organism evidence="8 9">
    <name type="scientific">Clostridium cavendishii DSM 21758</name>
    <dbReference type="NCBI Taxonomy" id="1121302"/>
    <lineage>
        <taxon>Bacteria</taxon>
        <taxon>Bacillati</taxon>
        <taxon>Bacillota</taxon>
        <taxon>Clostridia</taxon>
        <taxon>Eubacteriales</taxon>
        <taxon>Clostridiaceae</taxon>
        <taxon>Clostridium</taxon>
    </lineage>
</organism>
<dbReference type="GO" id="GO:0006145">
    <property type="term" value="P:purine nucleobase catabolic process"/>
    <property type="evidence" value="ECO:0007669"/>
    <property type="project" value="TreeGrafter"/>
</dbReference>
<feature type="binding site" evidence="6">
    <location>
        <position position="59"/>
    </location>
    <ligand>
        <name>Zn(2+)</name>
        <dbReference type="ChEBI" id="CHEBI:29105"/>
        <label>1</label>
    </ligand>
</feature>
<dbReference type="GO" id="GO:0004151">
    <property type="term" value="F:dihydroorotase activity"/>
    <property type="evidence" value="ECO:0007669"/>
    <property type="project" value="UniProtKB-UniRule"/>
</dbReference>
<evidence type="ECO:0000256" key="5">
    <source>
        <dbReference type="ARBA" id="ARBA00022975"/>
    </source>
</evidence>
<reference evidence="8 9" key="1">
    <citation type="submission" date="2016-11" db="EMBL/GenBank/DDBJ databases">
        <authorList>
            <person name="Jaros S."/>
            <person name="Januszkiewicz K."/>
            <person name="Wedrychowicz H."/>
        </authorList>
    </citation>
    <scope>NUCLEOTIDE SEQUENCE [LARGE SCALE GENOMIC DNA]</scope>
    <source>
        <strain evidence="8 9">DSM 21758</strain>
    </source>
</reference>
<dbReference type="PANTHER" id="PTHR43668:SF2">
    <property type="entry name" value="ALLANTOINASE"/>
    <property type="match status" value="1"/>
</dbReference>
<feature type="binding site" evidence="6">
    <location>
        <begin position="59"/>
        <end position="61"/>
    </location>
    <ligand>
        <name>substrate</name>
    </ligand>
</feature>
<feature type="binding site" evidence="6">
    <location>
        <position position="286"/>
    </location>
    <ligand>
        <name>substrate</name>
    </ligand>
</feature>
<dbReference type="InterPro" id="IPR006680">
    <property type="entry name" value="Amidohydro-rel"/>
</dbReference>
<dbReference type="PROSITE" id="PS00483">
    <property type="entry name" value="DIHYDROOROTASE_2"/>
    <property type="match status" value="1"/>
</dbReference>
<dbReference type="RefSeq" id="WP_072985595.1">
    <property type="nucleotide sequence ID" value="NZ_FQZB01000005.1"/>
</dbReference>
<dbReference type="InterPro" id="IPR050138">
    <property type="entry name" value="DHOase/Allantoinase_Hydrolase"/>
</dbReference>
<dbReference type="EC" id="3.5.2.3" evidence="6"/>
<feature type="binding site" evidence="6">
    <location>
        <position position="214"/>
    </location>
    <ligand>
        <name>Zn(2+)</name>
        <dbReference type="ChEBI" id="CHEBI:29105"/>
        <label>2</label>
    </ligand>
</feature>
<comment type="catalytic activity">
    <reaction evidence="6">
        <text>(S)-dihydroorotate + H2O = N-carbamoyl-L-aspartate + H(+)</text>
        <dbReference type="Rhea" id="RHEA:24296"/>
        <dbReference type="ChEBI" id="CHEBI:15377"/>
        <dbReference type="ChEBI" id="CHEBI:15378"/>
        <dbReference type="ChEBI" id="CHEBI:30864"/>
        <dbReference type="ChEBI" id="CHEBI:32814"/>
        <dbReference type="EC" id="3.5.2.3"/>
    </reaction>
</comment>
<comment type="pathway">
    <text evidence="6">Pyrimidine metabolism; UMP biosynthesis via de novo pathway; (S)-dihydroorotate from bicarbonate: step 3/3.</text>
</comment>
<dbReference type="GO" id="GO:0044205">
    <property type="term" value="P:'de novo' UMP biosynthetic process"/>
    <property type="evidence" value="ECO:0007669"/>
    <property type="project" value="UniProtKB-UniRule"/>
</dbReference>
<keyword evidence="5 6" id="KW-0665">Pyrimidine biosynthesis</keyword>
<evidence type="ECO:0000256" key="2">
    <source>
        <dbReference type="ARBA" id="ARBA00010286"/>
    </source>
</evidence>
<keyword evidence="6" id="KW-0862">Zinc</keyword>
<dbReference type="CDD" id="cd01317">
    <property type="entry name" value="DHOase_IIa"/>
    <property type="match status" value="1"/>
</dbReference>
<evidence type="ECO:0000256" key="4">
    <source>
        <dbReference type="ARBA" id="ARBA00022801"/>
    </source>
</evidence>
<dbReference type="InterPro" id="IPR002195">
    <property type="entry name" value="Dihydroorotase_CS"/>
</dbReference>
<protein>
    <recommendedName>
        <fullName evidence="6">Dihydroorotase</fullName>
        <shortName evidence="6">DHOase</shortName>
        <ecNumber evidence="6">3.5.2.3</ecNumber>
    </recommendedName>
</protein>
<dbReference type="NCBIfam" id="TIGR00857">
    <property type="entry name" value="pyrC_multi"/>
    <property type="match status" value="1"/>
</dbReference>
<feature type="binding site" evidence="6">
    <location>
        <position position="282"/>
    </location>
    <ligand>
        <name>Zn(2+)</name>
        <dbReference type="ChEBI" id="CHEBI:29105"/>
        <label>1</label>
    </ligand>
</feature>
<dbReference type="GO" id="GO:0004038">
    <property type="term" value="F:allantoinase activity"/>
    <property type="evidence" value="ECO:0007669"/>
    <property type="project" value="TreeGrafter"/>
</dbReference>
<evidence type="ECO:0000259" key="7">
    <source>
        <dbReference type="Pfam" id="PF01979"/>
    </source>
</evidence>
<feature type="binding site" evidence="6">
    <location>
        <position position="91"/>
    </location>
    <ligand>
        <name>substrate</name>
    </ligand>
</feature>
<dbReference type="GO" id="GO:0005737">
    <property type="term" value="C:cytoplasm"/>
    <property type="evidence" value="ECO:0007669"/>
    <property type="project" value="TreeGrafter"/>
</dbReference>
<feature type="binding site" evidence="6">
    <location>
        <position position="177"/>
    </location>
    <ligand>
        <name>Zn(2+)</name>
        <dbReference type="ChEBI" id="CHEBI:29105"/>
        <label>2</label>
    </ligand>
</feature>
<dbReference type="OrthoDB" id="9765462at2"/>
<feature type="binding site" evidence="6">
    <location>
        <position position="150"/>
    </location>
    <ligand>
        <name>Zn(2+)</name>
        <dbReference type="ChEBI" id="CHEBI:29105"/>
        <label>2</label>
    </ligand>
</feature>
<dbReference type="STRING" id="1121302.SAMN02745163_01026"/>
<proteinExistence type="inferred from homology"/>
<feature type="binding site" evidence="6">
    <location>
        <position position="57"/>
    </location>
    <ligand>
        <name>Zn(2+)</name>
        <dbReference type="ChEBI" id="CHEBI:29105"/>
        <label>1</label>
    </ligand>
</feature>
<dbReference type="SUPFAM" id="SSF51556">
    <property type="entry name" value="Metallo-dependent hydrolases"/>
    <property type="match status" value="1"/>
</dbReference>
<gene>
    <name evidence="6" type="primary">pyrC</name>
    <name evidence="8" type="ORF">SAMN02745163_01026</name>
</gene>
<dbReference type="Pfam" id="PF01979">
    <property type="entry name" value="Amidohydro_1"/>
    <property type="match status" value="1"/>
</dbReference>
<dbReference type="HAMAP" id="MF_00220_B">
    <property type="entry name" value="PyrC_classI_B"/>
    <property type="match status" value="1"/>
</dbReference>
<keyword evidence="3 6" id="KW-0479">Metal-binding</keyword>
<dbReference type="InterPro" id="IPR011059">
    <property type="entry name" value="Metal-dep_hydrolase_composite"/>
</dbReference>
<feature type="active site" evidence="6">
    <location>
        <position position="282"/>
    </location>
</feature>
<comment type="similarity">
    <text evidence="2 6">Belongs to the metallo-dependent hydrolases superfamily. DHOase family. Class I DHOase subfamily.</text>
</comment>